<feature type="region of interest" description="Disordered" evidence="1">
    <location>
        <begin position="1"/>
        <end position="31"/>
    </location>
</feature>
<evidence type="ECO:0000313" key="3">
    <source>
        <dbReference type="Proteomes" id="UP001589575"/>
    </source>
</evidence>
<accession>A0ABV5FYF4</accession>
<keyword evidence="3" id="KW-1185">Reference proteome</keyword>
<protein>
    <submittedName>
        <fullName evidence="2">Uncharacterized protein</fullName>
    </submittedName>
</protein>
<gene>
    <name evidence="2" type="ORF">ACFFX0_08670</name>
</gene>
<feature type="region of interest" description="Disordered" evidence="1">
    <location>
        <begin position="50"/>
        <end position="75"/>
    </location>
</feature>
<comment type="caution">
    <text evidence="2">The sequence shown here is derived from an EMBL/GenBank/DDBJ whole genome shotgun (WGS) entry which is preliminary data.</text>
</comment>
<reference evidence="2 3" key="1">
    <citation type="submission" date="2024-09" db="EMBL/GenBank/DDBJ databases">
        <authorList>
            <person name="Sun Q."/>
            <person name="Mori K."/>
        </authorList>
    </citation>
    <scope>NUCLEOTIDE SEQUENCE [LARGE SCALE GENOMIC DNA]</scope>
    <source>
        <strain evidence="2 3">CCM 7609</strain>
    </source>
</reference>
<name>A0ABV5FYF4_9MICC</name>
<proteinExistence type="predicted"/>
<evidence type="ECO:0000256" key="1">
    <source>
        <dbReference type="SAM" id="MobiDB-lite"/>
    </source>
</evidence>
<dbReference type="Proteomes" id="UP001589575">
    <property type="component" value="Unassembled WGS sequence"/>
</dbReference>
<evidence type="ECO:0000313" key="2">
    <source>
        <dbReference type="EMBL" id="MFB9071263.1"/>
    </source>
</evidence>
<organism evidence="2 3">
    <name type="scientific">Citricoccus parietis</name>
    <dbReference type="NCBI Taxonomy" id="592307"/>
    <lineage>
        <taxon>Bacteria</taxon>
        <taxon>Bacillati</taxon>
        <taxon>Actinomycetota</taxon>
        <taxon>Actinomycetes</taxon>
        <taxon>Micrococcales</taxon>
        <taxon>Micrococcaceae</taxon>
        <taxon>Citricoccus</taxon>
    </lineage>
</organism>
<sequence length="75" mass="8015">MPSSGPAPRVGVHSSMVMGGPSGRSAARRPGQVGGISAWWYGACRPGSRWSTAGGLRGRRRWSAPVRQARPHYRS</sequence>
<dbReference type="EMBL" id="JBHMFI010000001">
    <property type="protein sequence ID" value="MFB9071263.1"/>
    <property type="molecule type" value="Genomic_DNA"/>
</dbReference>